<proteinExistence type="predicted"/>
<feature type="region of interest" description="Disordered" evidence="1">
    <location>
        <begin position="1"/>
        <end position="22"/>
    </location>
</feature>
<accession>A0A6H0Y0G1</accession>
<protein>
    <submittedName>
        <fullName evidence="2">Uncharacterized protein</fullName>
    </submittedName>
</protein>
<keyword evidence="3" id="KW-1185">Reference proteome</keyword>
<dbReference type="EMBL" id="CP051142">
    <property type="protein sequence ID" value="QIX00338.1"/>
    <property type="molecule type" value="Genomic_DNA"/>
</dbReference>
<dbReference type="Proteomes" id="UP000503462">
    <property type="component" value="Chromosome 4"/>
</dbReference>
<reference evidence="2 3" key="1">
    <citation type="journal article" date="2016" name="Sci. Rep.">
        <title>Peltaster fructicola genome reveals evolution from an invasive phytopathogen to an ectophytic parasite.</title>
        <authorList>
            <person name="Xu C."/>
            <person name="Chen H."/>
            <person name="Gleason M.L."/>
            <person name="Xu J.R."/>
            <person name="Liu H."/>
            <person name="Zhang R."/>
            <person name="Sun G."/>
        </authorList>
    </citation>
    <scope>NUCLEOTIDE SEQUENCE [LARGE SCALE GENOMIC DNA]</scope>
    <source>
        <strain evidence="2 3">LNHT1506</strain>
    </source>
</reference>
<evidence type="ECO:0000313" key="3">
    <source>
        <dbReference type="Proteomes" id="UP000503462"/>
    </source>
</evidence>
<organism evidence="2 3">
    <name type="scientific">Peltaster fructicola</name>
    <dbReference type="NCBI Taxonomy" id="286661"/>
    <lineage>
        <taxon>Eukaryota</taxon>
        <taxon>Fungi</taxon>
        <taxon>Dikarya</taxon>
        <taxon>Ascomycota</taxon>
        <taxon>Pezizomycotina</taxon>
        <taxon>Dothideomycetes</taxon>
        <taxon>Dothideomycetes incertae sedis</taxon>
        <taxon>Peltaster</taxon>
    </lineage>
</organism>
<evidence type="ECO:0000313" key="2">
    <source>
        <dbReference type="EMBL" id="QIX00338.1"/>
    </source>
</evidence>
<dbReference type="AlphaFoldDB" id="A0A6H0Y0G1"/>
<sequence length="194" mass="22160">MLQKSDIESVQPHSDSTSTQLGDIIMEDGMVNLYETSAMPERRDIAVQTAITDNKDGNRNCGYVSVFQHPEGGAFKIDQRHATKEFAEDMWDLPVAELMSKYDLEFHEWHYLPEKWWNKDPNHWLNVLNRNSIIVDAGSNLGQEQDDATEVSKKVANPTVEYPMKPHNRRSASGKPLLTRTDSAGLKIYRPIQM</sequence>
<evidence type="ECO:0000256" key="1">
    <source>
        <dbReference type="SAM" id="MobiDB-lite"/>
    </source>
</evidence>
<feature type="compositionally biased region" description="Polar residues" evidence="1">
    <location>
        <begin position="11"/>
        <end position="21"/>
    </location>
</feature>
<name>A0A6H0Y0G1_9PEZI</name>
<gene>
    <name evidence="2" type="ORF">AMS68_005855</name>
</gene>